<evidence type="ECO:0000313" key="11">
    <source>
        <dbReference type="EMBL" id="KAK4452518.1"/>
    </source>
</evidence>
<dbReference type="EC" id="3.2.1.-" evidence="9"/>
<keyword evidence="3 9" id="KW-0378">Hydrolase</keyword>
<evidence type="ECO:0000256" key="1">
    <source>
        <dbReference type="ARBA" id="ARBA00000966"/>
    </source>
</evidence>
<dbReference type="Gene3D" id="2.70.100.10">
    <property type="entry name" value="Glycoside hydrolase, family 7, domain"/>
    <property type="match status" value="1"/>
</dbReference>
<dbReference type="AlphaFoldDB" id="A0AAV9GZB5"/>
<dbReference type="SUPFAM" id="SSF49899">
    <property type="entry name" value="Concanavalin A-like lectins/glucanases"/>
    <property type="match status" value="1"/>
</dbReference>
<protein>
    <recommendedName>
        <fullName evidence="9">Glucanase</fullName>
        <ecNumber evidence="9">3.2.1.-</ecNumber>
    </recommendedName>
</protein>
<dbReference type="GO" id="GO:0030245">
    <property type="term" value="P:cellulose catabolic process"/>
    <property type="evidence" value="ECO:0007669"/>
    <property type="project" value="UniProtKB-KW"/>
</dbReference>
<keyword evidence="10" id="KW-0732">Signal</keyword>
<feature type="signal peptide" evidence="10">
    <location>
        <begin position="1"/>
        <end position="18"/>
    </location>
</feature>
<keyword evidence="4 9" id="KW-0136">Cellulose degradation</keyword>
<comment type="similarity">
    <text evidence="2 9">Belongs to the glycosyl hydrolase 7 (cellulase C) family.</text>
</comment>
<dbReference type="Pfam" id="PF00840">
    <property type="entry name" value="Glyco_hydro_7"/>
    <property type="match status" value="1"/>
</dbReference>
<dbReference type="PANTHER" id="PTHR33753">
    <property type="entry name" value="1,4-BETA-D-GLUCAN CELLOBIOHYDROLASE B"/>
    <property type="match status" value="1"/>
</dbReference>
<dbReference type="PANTHER" id="PTHR33753:SF1">
    <property type="entry name" value="ENDO-BETA-1,4-GLUCANASE CELB"/>
    <property type="match status" value="1"/>
</dbReference>
<dbReference type="InterPro" id="IPR013320">
    <property type="entry name" value="ConA-like_dom_sf"/>
</dbReference>
<keyword evidence="6" id="KW-0119">Carbohydrate metabolism</keyword>
<proteinExistence type="inferred from homology"/>
<dbReference type="Proteomes" id="UP001321760">
    <property type="component" value="Unassembled WGS sequence"/>
</dbReference>
<comment type="catalytic activity">
    <reaction evidence="1">
        <text>Endohydrolysis of (1-&gt;4)-beta-D-glucosidic linkages in cellulose, lichenin and cereal beta-D-glucans.</text>
        <dbReference type="EC" id="3.2.1.4"/>
    </reaction>
</comment>
<dbReference type="PRINTS" id="PR00734">
    <property type="entry name" value="GLHYDRLASE7"/>
</dbReference>
<keyword evidence="7 9" id="KW-0326">Glycosidase</keyword>
<dbReference type="EMBL" id="MU865923">
    <property type="protein sequence ID" value="KAK4452518.1"/>
    <property type="molecule type" value="Genomic_DNA"/>
</dbReference>
<evidence type="ECO:0000256" key="4">
    <source>
        <dbReference type="ARBA" id="ARBA00023001"/>
    </source>
</evidence>
<reference evidence="11" key="2">
    <citation type="submission" date="2023-05" db="EMBL/GenBank/DDBJ databases">
        <authorList>
            <consortium name="Lawrence Berkeley National Laboratory"/>
            <person name="Steindorff A."/>
            <person name="Hensen N."/>
            <person name="Bonometti L."/>
            <person name="Westerberg I."/>
            <person name="Brannstrom I.O."/>
            <person name="Guillou S."/>
            <person name="Cros-Aarteil S."/>
            <person name="Calhoun S."/>
            <person name="Haridas S."/>
            <person name="Kuo A."/>
            <person name="Mondo S."/>
            <person name="Pangilinan J."/>
            <person name="Riley R."/>
            <person name="Labutti K."/>
            <person name="Andreopoulos B."/>
            <person name="Lipzen A."/>
            <person name="Chen C."/>
            <person name="Yanf M."/>
            <person name="Daum C."/>
            <person name="Ng V."/>
            <person name="Clum A."/>
            <person name="Ohm R."/>
            <person name="Martin F."/>
            <person name="Silar P."/>
            <person name="Natvig D."/>
            <person name="Lalanne C."/>
            <person name="Gautier V."/>
            <person name="Ament-Velasquez S.L."/>
            <person name="Kruys A."/>
            <person name="Hutchinson M.I."/>
            <person name="Powell A.J."/>
            <person name="Barry K."/>
            <person name="Miller A.N."/>
            <person name="Grigoriev I.V."/>
            <person name="Debuchy R."/>
            <person name="Gladieux P."/>
            <person name="Thoren M.H."/>
            <person name="Johannesson H."/>
        </authorList>
    </citation>
    <scope>NUCLEOTIDE SEQUENCE</scope>
    <source>
        <strain evidence="11">PSN243</strain>
    </source>
</reference>
<reference evidence="11" key="1">
    <citation type="journal article" date="2023" name="Mol. Phylogenet. Evol.">
        <title>Genome-scale phylogeny and comparative genomics of the fungal order Sordariales.</title>
        <authorList>
            <person name="Hensen N."/>
            <person name="Bonometti L."/>
            <person name="Westerberg I."/>
            <person name="Brannstrom I.O."/>
            <person name="Guillou S."/>
            <person name="Cros-Aarteil S."/>
            <person name="Calhoun S."/>
            <person name="Haridas S."/>
            <person name="Kuo A."/>
            <person name="Mondo S."/>
            <person name="Pangilinan J."/>
            <person name="Riley R."/>
            <person name="LaButti K."/>
            <person name="Andreopoulos B."/>
            <person name="Lipzen A."/>
            <person name="Chen C."/>
            <person name="Yan M."/>
            <person name="Daum C."/>
            <person name="Ng V."/>
            <person name="Clum A."/>
            <person name="Steindorff A."/>
            <person name="Ohm R.A."/>
            <person name="Martin F."/>
            <person name="Silar P."/>
            <person name="Natvig D.O."/>
            <person name="Lalanne C."/>
            <person name="Gautier V."/>
            <person name="Ament-Velasquez S.L."/>
            <person name="Kruys A."/>
            <person name="Hutchinson M.I."/>
            <person name="Powell A.J."/>
            <person name="Barry K."/>
            <person name="Miller A.N."/>
            <person name="Grigoriev I.V."/>
            <person name="Debuchy R."/>
            <person name="Gladieux P."/>
            <person name="Hiltunen Thoren M."/>
            <person name="Johannesson H."/>
        </authorList>
    </citation>
    <scope>NUCLEOTIDE SEQUENCE</scope>
    <source>
        <strain evidence="11">PSN243</strain>
    </source>
</reference>
<keyword evidence="5" id="KW-0325">Glycoprotein</keyword>
<dbReference type="CDD" id="cd07999">
    <property type="entry name" value="GH7_CBH_EG"/>
    <property type="match status" value="1"/>
</dbReference>
<gene>
    <name evidence="11" type="ORF">QBC34DRAFT_492082</name>
</gene>
<evidence type="ECO:0000313" key="12">
    <source>
        <dbReference type="Proteomes" id="UP001321760"/>
    </source>
</evidence>
<dbReference type="InterPro" id="IPR037019">
    <property type="entry name" value="Glyco_hydro_7_sf"/>
</dbReference>
<evidence type="ECO:0000256" key="8">
    <source>
        <dbReference type="ARBA" id="ARBA00023326"/>
    </source>
</evidence>
<name>A0AAV9GZB5_9PEZI</name>
<sequence length="420" mass="44965">MAFLEAAIFSLILSFATAQQIGTSVPERHPPLTTYKCTNAGGCKAVNTSVVQDALARSLHSITSPEISCNVGSAPCETAEACAQNCALEGLDYSIRGIQTSGDALKLNQWRKDANGRTVTVSPRVYLVAADGKNYENVTLLGNEFTFDVELSKLPCGMNGALYLSDMELDGGRKASGGLNAAGAEYGTGYCDAQCPVLPFVNGAANTAKLGACCNEMDIWEANSRSTVYTPHPCRAERIRTCATELDCGQPSGYCDKWGCSYNPYAHGHRDFYGRGPENKVNTLLPFTVITQFHTSPTTGALANITRLYIQNGNVISNTVTTAAGKTTDNINDPYCNATATWTQQRGGIEVMGQALARGMVVIFSLWADDGGFMTWMDSGNSGPCNATEGDPRQIVQHTPDASVTFSNIRWGEIGSTFKQ</sequence>
<keyword evidence="12" id="KW-1185">Reference proteome</keyword>
<evidence type="ECO:0000256" key="9">
    <source>
        <dbReference type="RuleBase" id="RU361164"/>
    </source>
</evidence>
<dbReference type="InterPro" id="IPR001722">
    <property type="entry name" value="Glyco_hydro_7"/>
</dbReference>
<keyword evidence="8 9" id="KW-0624">Polysaccharide degradation</keyword>
<evidence type="ECO:0000256" key="2">
    <source>
        <dbReference type="ARBA" id="ARBA00006044"/>
    </source>
</evidence>
<comment type="caution">
    <text evidence="11">The sequence shown here is derived from an EMBL/GenBank/DDBJ whole genome shotgun (WGS) entry which is preliminary data.</text>
</comment>
<feature type="chain" id="PRO_5043429343" description="Glucanase" evidence="10">
    <location>
        <begin position="19"/>
        <end position="420"/>
    </location>
</feature>
<evidence type="ECO:0000256" key="7">
    <source>
        <dbReference type="ARBA" id="ARBA00023295"/>
    </source>
</evidence>
<accession>A0AAV9GZB5</accession>
<evidence type="ECO:0000256" key="3">
    <source>
        <dbReference type="ARBA" id="ARBA00022801"/>
    </source>
</evidence>
<organism evidence="11 12">
    <name type="scientific">Podospora aff. communis PSN243</name>
    <dbReference type="NCBI Taxonomy" id="3040156"/>
    <lineage>
        <taxon>Eukaryota</taxon>
        <taxon>Fungi</taxon>
        <taxon>Dikarya</taxon>
        <taxon>Ascomycota</taxon>
        <taxon>Pezizomycotina</taxon>
        <taxon>Sordariomycetes</taxon>
        <taxon>Sordariomycetidae</taxon>
        <taxon>Sordariales</taxon>
        <taxon>Podosporaceae</taxon>
        <taxon>Podospora</taxon>
    </lineage>
</organism>
<dbReference type="GO" id="GO:0008810">
    <property type="term" value="F:cellulase activity"/>
    <property type="evidence" value="ECO:0007669"/>
    <property type="project" value="UniProtKB-EC"/>
</dbReference>
<evidence type="ECO:0000256" key="6">
    <source>
        <dbReference type="ARBA" id="ARBA00023277"/>
    </source>
</evidence>
<evidence type="ECO:0000256" key="5">
    <source>
        <dbReference type="ARBA" id="ARBA00023180"/>
    </source>
</evidence>
<evidence type="ECO:0000256" key="10">
    <source>
        <dbReference type="SAM" id="SignalP"/>
    </source>
</evidence>